<evidence type="ECO:0000313" key="2">
    <source>
        <dbReference type="EMBL" id="CAJ1068384.1"/>
    </source>
</evidence>
<proteinExistence type="predicted"/>
<sequence>METWRKTYRPELAKLQESSNDSGTSGRRNPSPRPQSYASICQWSSLQRHTPVRRRRRQPASPTSWMSSIDGASDPS</sequence>
<dbReference type="AlphaFoldDB" id="A0AAV1G5T9"/>
<protein>
    <submittedName>
        <fullName evidence="2">Uncharacterized protein</fullName>
    </submittedName>
</protein>
<name>A0AAV1G5T9_XYRNO</name>
<feature type="region of interest" description="Disordered" evidence="1">
    <location>
        <begin position="1"/>
        <end position="76"/>
    </location>
</feature>
<dbReference type="EMBL" id="OY660875">
    <property type="protein sequence ID" value="CAJ1068384.1"/>
    <property type="molecule type" value="Genomic_DNA"/>
</dbReference>
<accession>A0AAV1G5T9</accession>
<evidence type="ECO:0000313" key="3">
    <source>
        <dbReference type="Proteomes" id="UP001178508"/>
    </source>
</evidence>
<keyword evidence="3" id="KW-1185">Reference proteome</keyword>
<feature type="compositionally biased region" description="Polar residues" evidence="1">
    <location>
        <begin position="16"/>
        <end position="48"/>
    </location>
</feature>
<organism evidence="2 3">
    <name type="scientific">Xyrichtys novacula</name>
    <name type="common">Pearly razorfish</name>
    <name type="synonym">Hemipteronotus novacula</name>
    <dbReference type="NCBI Taxonomy" id="13765"/>
    <lineage>
        <taxon>Eukaryota</taxon>
        <taxon>Metazoa</taxon>
        <taxon>Chordata</taxon>
        <taxon>Craniata</taxon>
        <taxon>Vertebrata</taxon>
        <taxon>Euteleostomi</taxon>
        <taxon>Actinopterygii</taxon>
        <taxon>Neopterygii</taxon>
        <taxon>Teleostei</taxon>
        <taxon>Neoteleostei</taxon>
        <taxon>Acanthomorphata</taxon>
        <taxon>Eupercaria</taxon>
        <taxon>Labriformes</taxon>
        <taxon>Labridae</taxon>
        <taxon>Xyrichtys</taxon>
    </lineage>
</organism>
<reference evidence="2" key="1">
    <citation type="submission" date="2023-08" db="EMBL/GenBank/DDBJ databases">
        <authorList>
            <person name="Alioto T."/>
            <person name="Alioto T."/>
            <person name="Gomez Garrido J."/>
        </authorList>
    </citation>
    <scope>NUCLEOTIDE SEQUENCE</scope>
</reference>
<evidence type="ECO:0000256" key="1">
    <source>
        <dbReference type="SAM" id="MobiDB-lite"/>
    </source>
</evidence>
<feature type="compositionally biased region" description="Basic and acidic residues" evidence="1">
    <location>
        <begin position="1"/>
        <end position="14"/>
    </location>
</feature>
<gene>
    <name evidence="2" type="ORF">XNOV1_A011687</name>
</gene>
<dbReference type="Proteomes" id="UP001178508">
    <property type="component" value="Chromosome 12"/>
</dbReference>